<evidence type="ECO:0000256" key="1">
    <source>
        <dbReference type="SAM" id="MobiDB-lite"/>
    </source>
</evidence>
<protein>
    <submittedName>
        <fullName evidence="2">Uncharacterized protein</fullName>
    </submittedName>
</protein>
<keyword evidence="3" id="KW-1185">Reference proteome</keyword>
<proteinExistence type="predicted"/>
<evidence type="ECO:0000313" key="2">
    <source>
        <dbReference type="EMBL" id="CAA2631573.1"/>
    </source>
</evidence>
<dbReference type="EMBL" id="LR743601">
    <property type="protein sequence ID" value="CAA2631573.1"/>
    <property type="molecule type" value="Genomic_DNA"/>
</dbReference>
<reference evidence="2 3" key="1">
    <citation type="submission" date="2019-12" db="EMBL/GenBank/DDBJ databases">
        <authorList>
            <person name="Scholz U."/>
            <person name="Mascher M."/>
            <person name="Fiebig A."/>
        </authorList>
    </citation>
    <scope>NUCLEOTIDE SEQUENCE</scope>
</reference>
<sequence length="122" mass="13705">MFSDLILCKVETWPFYILREKNLSAQNCRKGKAIKFQIISESTRVAAPAETVRRQVFWRGTEVKQGNNWRDDPSFREPASGFTGKRNSEGVAAAESDRKWSTEPNVLAICAGVLLPASEREG</sequence>
<evidence type="ECO:0000313" key="3">
    <source>
        <dbReference type="Proteomes" id="UP001189122"/>
    </source>
</evidence>
<name>A0A7I8JKV7_SPIIN</name>
<dbReference type="Proteomes" id="UP001189122">
    <property type="component" value="Unassembled WGS sequence"/>
</dbReference>
<dbReference type="AlphaFoldDB" id="A0A7I8JKV7"/>
<organism evidence="2">
    <name type="scientific">Spirodela intermedia</name>
    <name type="common">Intermediate duckweed</name>
    <dbReference type="NCBI Taxonomy" id="51605"/>
    <lineage>
        <taxon>Eukaryota</taxon>
        <taxon>Viridiplantae</taxon>
        <taxon>Streptophyta</taxon>
        <taxon>Embryophyta</taxon>
        <taxon>Tracheophyta</taxon>
        <taxon>Spermatophyta</taxon>
        <taxon>Magnoliopsida</taxon>
        <taxon>Liliopsida</taxon>
        <taxon>Araceae</taxon>
        <taxon>Lemnoideae</taxon>
        <taxon>Spirodela</taxon>
    </lineage>
</organism>
<accession>A0A7I8JKV7</accession>
<dbReference type="EMBL" id="CACRZD030000014">
    <property type="protein sequence ID" value="CAA6670816.1"/>
    <property type="molecule type" value="Genomic_DNA"/>
</dbReference>
<gene>
    <name evidence="2" type="ORF">SI7747_14017221</name>
</gene>
<feature type="region of interest" description="Disordered" evidence="1">
    <location>
        <begin position="68"/>
        <end position="96"/>
    </location>
</feature>